<evidence type="ECO:0000256" key="3">
    <source>
        <dbReference type="ARBA" id="ARBA00023295"/>
    </source>
</evidence>
<dbReference type="InterPro" id="IPR040605">
    <property type="entry name" value="Glyco_hydro2_dom5"/>
</dbReference>
<keyword evidence="4" id="KW-0732">Signal</keyword>
<feature type="signal peptide" evidence="4">
    <location>
        <begin position="1"/>
        <end position="25"/>
    </location>
</feature>
<evidence type="ECO:0000256" key="4">
    <source>
        <dbReference type="SAM" id="SignalP"/>
    </source>
</evidence>
<dbReference type="SUPFAM" id="SSF49373">
    <property type="entry name" value="Invasin/intimin cell-adhesion fragments"/>
    <property type="match status" value="1"/>
</dbReference>
<dbReference type="Proteomes" id="UP000076586">
    <property type="component" value="Unassembled WGS sequence"/>
</dbReference>
<dbReference type="InterPro" id="IPR006104">
    <property type="entry name" value="Glyco_hydro_2_N"/>
</dbReference>
<dbReference type="PANTHER" id="PTHR42732:SF1">
    <property type="entry name" value="BETA-MANNOSIDASE"/>
    <property type="match status" value="1"/>
</dbReference>
<dbReference type="Pfam" id="PF16355">
    <property type="entry name" value="DUF4982"/>
    <property type="match status" value="1"/>
</dbReference>
<dbReference type="InterPro" id="IPR008979">
    <property type="entry name" value="Galactose-bd-like_sf"/>
</dbReference>
<evidence type="ECO:0000259" key="6">
    <source>
        <dbReference type="Pfam" id="PF02836"/>
    </source>
</evidence>
<dbReference type="Pfam" id="PF02837">
    <property type="entry name" value="Glyco_hydro_2_N"/>
    <property type="match status" value="1"/>
</dbReference>
<dbReference type="GO" id="GO:0004553">
    <property type="term" value="F:hydrolase activity, hydrolyzing O-glycosyl compounds"/>
    <property type="evidence" value="ECO:0007669"/>
    <property type="project" value="InterPro"/>
</dbReference>
<feature type="domain" description="DUF4982" evidence="8">
    <location>
        <begin position="626"/>
        <end position="684"/>
    </location>
</feature>
<reference evidence="11" key="1">
    <citation type="submission" date="2016-04" db="EMBL/GenBank/DDBJ databases">
        <title>Draft genome sequence of Paludibacter jiangxiensis strain NM7.</title>
        <authorList>
            <person name="Qiu Y."/>
            <person name="Matsuura N."/>
            <person name="Ohashi A."/>
            <person name="Tourlousse M.D."/>
            <person name="Sekiguchi Y."/>
        </authorList>
    </citation>
    <scope>NUCLEOTIDE SEQUENCE [LARGE SCALE GENOMIC DNA]</scope>
    <source>
        <strain evidence="11">NM7</strain>
    </source>
</reference>
<evidence type="ECO:0000259" key="8">
    <source>
        <dbReference type="Pfam" id="PF16355"/>
    </source>
</evidence>
<evidence type="ECO:0000256" key="1">
    <source>
        <dbReference type="ARBA" id="ARBA00007401"/>
    </source>
</evidence>
<dbReference type="SUPFAM" id="SSF51445">
    <property type="entry name" value="(Trans)glycosidases"/>
    <property type="match status" value="1"/>
</dbReference>
<sequence length="806" mass="91088">MNKLIILKIKALICLLFACSFSIFAQNNQEKKQLFDFNWKFFLGDAQGAKNVDFNDAAWRNLDLPHDWSIEGKISSKNPTGSAGGYFPAGIGWYRKSFKVPAEWKNKNVSIYFEGVYMNSEVFLNGKSLGVYPYGYSSFSYDLTPYLRAGQENVIAVKVDNSQQVNCRWYSGSGIYRHVWMMVDNPLHIARWGVGITTPEVSARKAKVQIKTVVKNETSLPQKVTVKTVLVDKNGRKSGIQQTSIELAANSEKDVAQTVAVSNPLLWSPESPNLYKAEIEVANGKQVVDESKNTFGIRSLKFTAENGFQLNGKAIKINGGCVHHDNGCLGAAAYDRAEERRIELLKAAGFNAVRTSHNPPSEAFLEACDRLGLLVIDEAFDGWRTSKTKFDYSIHFDTWWQRDLNAMVLRDRNRPSIIMWSIGNEIIERKEPAAVETAKMLANAIKKIDLTRPVTSAMTTWDNEWSMFDPLMAAHDVCGYNYQLNRAADDHQRVPSRIIVQTESYPRDAFSNWQLVQDNKYIIGDFVWTALDYFGESSIGRWYYSGDFPGEHWEHDFFPWHGAYCGDVDLTGWRKPISHYRSMLYNNTEKLYMAVREPAPEPIEIKETLWSVWPTWESWTWPGFEGENVQVEVYSKYPKVRLYINDKLIGEQLTGREQLFKATFAVPYVAGTLKAVGVENEKEMESSILQTADQAARIKLTADRSQLLANGQDLSFVTVDITDKNGIFQPNANNRLTFTVEGEGSIAGVGNADMKDCDPYVGNSRKAWKGRALVVLKSSHNAGAIKLTIKSQDLAEATFMIKTHKQ</sequence>
<dbReference type="InterPro" id="IPR013783">
    <property type="entry name" value="Ig-like_fold"/>
</dbReference>
<gene>
    <name evidence="10" type="ORF">PJIAN_4575</name>
</gene>
<dbReference type="PRINTS" id="PR00132">
    <property type="entry name" value="GLHYDRLASE2"/>
</dbReference>
<dbReference type="InterPro" id="IPR008964">
    <property type="entry name" value="Invasin/intimin_cell_adhesion"/>
</dbReference>
<dbReference type="SUPFAM" id="SSF49785">
    <property type="entry name" value="Galactose-binding domain-like"/>
    <property type="match status" value="1"/>
</dbReference>
<evidence type="ECO:0000259" key="9">
    <source>
        <dbReference type="Pfam" id="PF18565"/>
    </source>
</evidence>
<dbReference type="PANTHER" id="PTHR42732">
    <property type="entry name" value="BETA-GALACTOSIDASE"/>
    <property type="match status" value="1"/>
</dbReference>
<dbReference type="AlphaFoldDB" id="A0A161LX77"/>
<dbReference type="Gene3D" id="3.20.20.80">
    <property type="entry name" value="Glycosidases"/>
    <property type="match status" value="1"/>
</dbReference>
<keyword evidence="2" id="KW-0378">Hydrolase</keyword>
<dbReference type="InterPro" id="IPR017853">
    <property type="entry name" value="GH"/>
</dbReference>
<dbReference type="RefSeq" id="WP_068705763.1">
    <property type="nucleotide sequence ID" value="NZ_BDCR01000004.1"/>
</dbReference>
<name>A0A161LX77_9BACT</name>
<evidence type="ECO:0000313" key="11">
    <source>
        <dbReference type="Proteomes" id="UP000076586"/>
    </source>
</evidence>
<accession>A0A161LX77</accession>
<evidence type="ECO:0000313" key="10">
    <source>
        <dbReference type="EMBL" id="GAT64032.1"/>
    </source>
</evidence>
<keyword evidence="3" id="KW-0326">Glycosidase</keyword>
<dbReference type="InterPro" id="IPR051913">
    <property type="entry name" value="GH2_Domain-Containing"/>
</dbReference>
<dbReference type="STRING" id="681398.PJIAN_4575"/>
<keyword evidence="11" id="KW-1185">Reference proteome</keyword>
<dbReference type="Pfam" id="PF18565">
    <property type="entry name" value="Glyco_hydro2_C5"/>
    <property type="match status" value="1"/>
</dbReference>
<feature type="domain" description="Glycosyl hydrolases family 2 sugar binding" evidence="7">
    <location>
        <begin position="89"/>
        <end position="181"/>
    </location>
</feature>
<dbReference type="Pfam" id="PF02836">
    <property type="entry name" value="Glyco_hydro_2_C"/>
    <property type="match status" value="1"/>
</dbReference>
<dbReference type="PROSITE" id="PS00608">
    <property type="entry name" value="GLYCOSYL_HYDROL_F2_2"/>
    <property type="match status" value="1"/>
</dbReference>
<dbReference type="InterPro" id="IPR023232">
    <property type="entry name" value="Glyco_hydro_2_AS"/>
</dbReference>
<comment type="caution">
    <text evidence="10">The sequence shown here is derived from an EMBL/GenBank/DDBJ whole genome shotgun (WGS) entry which is preliminary data.</text>
</comment>
<dbReference type="InterPro" id="IPR036156">
    <property type="entry name" value="Beta-gal/glucu_dom_sf"/>
</dbReference>
<feature type="domain" description="Glycoside hydrolase family 2" evidence="9">
    <location>
        <begin position="698"/>
        <end position="798"/>
    </location>
</feature>
<reference evidence="11" key="2">
    <citation type="journal article" date="2017" name="Genome Announc.">
        <title>Draft genome sequence of Paludibacter jiangxiensis NM7(T), a propionate-producing fermentative bacterium.</title>
        <authorList>
            <person name="Qiu Y.-L."/>
            <person name="Tourlousse D.M."/>
            <person name="Matsuura N."/>
            <person name="Ohashi A."/>
            <person name="Sekiguchi Y."/>
        </authorList>
    </citation>
    <scope>NUCLEOTIDE SEQUENCE [LARGE SCALE GENOMIC DNA]</scope>
    <source>
        <strain evidence="11">NM7</strain>
    </source>
</reference>
<feature type="domain" description="Glycoside hydrolase family 2 immunoglobulin-like beta-sandwich" evidence="5">
    <location>
        <begin position="197"/>
        <end position="298"/>
    </location>
</feature>
<feature type="chain" id="PRO_5007824088" evidence="4">
    <location>
        <begin position="26"/>
        <end position="806"/>
    </location>
</feature>
<evidence type="ECO:0000259" key="5">
    <source>
        <dbReference type="Pfam" id="PF00703"/>
    </source>
</evidence>
<evidence type="ECO:0000259" key="7">
    <source>
        <dbReference type="Pfam" id="PF02837"/>
    </source>
</evidence>
<protein>
    <submittedName>
        <fullName evidence="10">Beta-galactosidase</fullName>
    </submittedName>
</protein>
<dbReference type="InterPro" id="IPR006102">
    <property type="entry name" value="Ig-like_GH2"/>
</dbReference>
<dbReference type="OrthoDB" id="9801077at2"/>
<comment type="similarity">
    <text evidence="1">Belongs to the glycosyl hydrolase 2 family.</text>
</comment>
<feature type="domain" description="Glycoside hydrolase family 2 catalytic" evidence="6">
    <location>
        <begin position="306"/>
        <end position="503"/>
    </location>
</feature>
<dbReference type="SUPFAM" id="SSF49303">
    <property type="entry name" value="beta-Galactosidase/glucuronidase domain"/>
    <property type="match status" value="1"/>
</dbReference>
<dbReference type="InterPro" id="IPR032311">
    <property type="entry name" value="DUF4982"/>
</dbReference>
<dbReference type="InterPro" id="IPR006101">
    <property type="entry name" value="Glyco_hydro_2"/>
</dbReference>
<dbReference type="Gene3D" id="2.60.40.10">
    <property type="entry name" value="Immunoglobulins"/>
    <property type="match status" value="3"/>
</dbReference>
<dbReference type="InterPro" id="IPR006103">
    <property type="entry name" value="Glyco_hydro_2_cat"/>
</dbReference>
<proteinExistence type="inferred from homology"/>
<dbReference type="GO" id="GO:0005975">
    <property type="term" value="P:carbohydrate metabolic process"/>
    <property type="evidence" value="ECO:0007669"/>
    <property type="project" value="InterPro"/>
</dbReference>
<organism evidence="10 11">
    <name type="scientific">Paludibacter jiangxiensis</name>
    <dbReference type="NCBI Taxonomy" id="681398"/>
    <lineage>
        <taxon>Bacteria</taxon>
        <taxon>Pseudomonadati</taxon>
        <taxon>Bacteroidota</taxon>
        <taxon>Bacteroidia</taxon>
        <taxon>Bacteroidales</taxon>
        <taxon>Paludibacteraceae</taxon>
        <taxon>Paludibacter</taxon>
    </lineage>
</organism>
<dbReference type="Pfam" id="PF00703">
    <property type="entry name" value="Glyco_hydro_2"/>
    <property type="match status" value="1"/>
</dbReference>
<dbReference type="EMBL" id="BDCR01000004">
    <property type="protein sequence ID" value="GAT64032.1"/>
    <property type="molecule type" value="Genomic_DNA"/>
</dbReference>
<dbReference type="Gene3D" id="2.60.120.260">
    <property type="entry name" value="Galactose-binding domain-like"/>
    <property type="match status" value="1"/>
</dbReference>
<evidence type="ECO:0000256" key="2">
    <source>
        <dbReference type="ARBA" id="ARBA00022801"/>
    </source>
</evidence>